<dbReference type="AlphaFoldDB" id="A0A428ZP08"/>
<dbReference type="Gene3D" id="1.10.357.10">
    <property type="entry name" value="Tetracycline Repressor, domain 2"/>
    <property type="match status" value="1"/>
</dbReference>
<dbReference type="OrthoDB" id="7506349at2"/>
<evidence type="ECO:0000259" key="3">
    <source>
        <dbReference type="PROSITE" id="PS50977"/>
    </source>
</evidence>
<protein>
    <submittedName>
        <fullName evidence="4">TetR family transcriptional regulator</fullName>
    </submittedName>
</protein>
<gene>
    <name evidence="4" type="ORF">DMH04_05740</name>
</gene>
<dbReference type="GO" id="GO:0003677">
    <property type="term" value="F:DNA binding"/>
    <property type="evidence" value="ECO:0007669"/>
    <property type="project" value="UniProtKB-UniRule"/>
</dbReference>
<accession>A0A428ZP08</accession>
<dbReference type="SUPFAM" id="SSF48498">
    <property type="entry name" value="Tetracyclin repressor-like, C-terminal domain"/>
    <property type="match status" value="1"/>
</dbReference>
<dbReference type="InterPro" id="IPR041583">
    <property type="entry name" value="TetR_C_31"/>
</dbReference>
<organism evidence="4 5">
    <name type="scientific">Kibdelosporangium aridum</name>
    <dbReference type="NCBI Taxonomy" id="2030"/>
    <lineage>
        <taxon>Bacteria</taxon>
        <taxon>Bacillati</taxon>
        <taxon>Actinomycetota</taxon>
        <taxon>Actinomycetes</taxon>
        <taxon>Pseudonocardiales</taxon>
        <taxon>Pseudonocardiaceae</taxon>
        <taxon>Kibdelosporangium</taxon>
    </lineage>
</organism>
<dbReference type="InterPro" id="IPR009057">
    <property type="entry name" value="Homeodomain-like_sf"/>
</dbReference>
<evidence type="ECO:0000256" key="1">
    <source>
        <dbReference type="ARBA" id="ARBA00023125"/>
    </source>
</evidence>
<dbReference type="InterPro" id="IPR001647">
    <property type="entry name" value="HTH_TetR"/>
</dbReference>
<dbReference type="InterPro" id="IPR036271">
    <property type="entry name" value="Tet_transcr_reg_TetR-rel_C_sf"/>
</dbReference>
<sequence>MAAARPPIPPPAITAVATVSLLYTCRGLYTCRVPDRRAELMDAAIVTLAREGMRGLTHRAVDRAAGVAEGSTSYYFRTREALLAGVLDHLAELSTAEISAVDAQDMGAVAGLIEHWATAGRERMLARFELTMESTRRPELRATLRRLDNQFRSMAEEVLIAMNVRDHRRRAANLVAQIDGLLFDQVVGAGPARTRQDLQDALVPMFTSAFAE</sequence>
<dbReference type="Pfam" id="PF17940">
    <property type="entry name" value="TetR_C_31"/>
    <property type="match status" value="1"/>
</dbReference>
<feature type="DNA-binding region" description="H-T-H motif" evidence="2">
    <location>
        <begin position="57"/>
        <end position="76"/>
    </location>
</feature>
<reference evidence="4 5" key="1">
    <citation type="submission" date="2018-05" db="EMBL/GenBank/DDBJ databases">
        <title>Evolution of GPA BGCs.</title>
        <authorList>
            <person name="Waglechner N."/>
            <person name="Wright G.D."/>
        </authorList>
    </citation>
    <scope>NUCLEOTIDE SEQUENCE [LARGE SCALE GENOMIC DNA]</scope>
    <source>
        <strain evidence="4 5">A82846</strain>
    </source>
</reference>
<evidence type="ECO:0000313" key="4">
    <source>
        <dbReference type="EMBL" id="RSM89771.1"/>
    </source>
</evidence>
<proteinExistence type="predicted"/>
<keyword evidence="1 2" id="KW-0238">DNA-binding</keyword>
<dbReference type="Pfam" id="PF00440">
    <property type="entry name" value="TetR_N"/>
    <property type="match status" value="1"/>
</dbReference>
<evidence type="ECO:0000313" key="5">
    <source>
        <dbReference type="Proteomes" id="UP000287547"/>
    </source>
</evidence>
<name>A0A428ZP08_KIBAR</name>
<evidence type="ECO:0000256" key="2">
    <source>
        <dbReference type="PROSITE-ProRule" id="PRU00335"/>
    </source>
</evidence>
<dbReference type="SUPFAM" id="SSF46689">
    <property type="entry name" value="Homeodomain-like"/>
    <property type="match status" value="1"/>
</dbReference>
<feature type="domain" description="HTH tetR-type" evidence="3">
    <location>
        <begin position="34"/>
        <end position="94"/>
    </location>
</feature>
<dbReference type="EMBL" id="QHKI01000003">
    <property type="protein sequence ID" value="RSM89771.1"/>
    <property type="molecule type" value="Genomic_DNA"/>
</dbReference>
<dbReference type="PROSITE" id="PS50977">
    <property type="entry name" value="HTH_TETR_2"/>
    <property type="match status" value="1"/>
</dbReference>
<comment type="caution">
    <text evidence="4">The sequence shown here is derived from an EMBL/GenBank/DDBJ whole genome shotgun (WGS) entry which is preliminary data.</text>
</comment>
<dbReference type="Proteomes" id="UP000287547">
    <property type="component" value="Unassembled WGS sequence"/>
</dbReference>